<evidence type="ECO:0000313" key="3">
    <source>
        <dbReference type="EMBL" id="MFC0388575.1"/>
    </source>
</evidence>
<dbReference type="GO" id="GO:0004751">
    <property type="term" value="F:ribose-5-phosphate isomerase activity"/>
    <property type="evidence" value="ECO:0007669"/>
    <property type="project" value="UniProtKB-EC"/>
</dbReference>
<name>A0ABV6IY74_9PROT</name>
<dbReference type="Pfam" id="PF02502">
    <property type="entry name" value="LacAB_rpiB"/>
    <property type="match status" value="1"/>
</dbReference>
<accession>A0ABV6IY74</accession>
<dbReference type="Proteomes" id="UP001589789">
    <property type="component" value="Unassembled WGS sequence"/>
</dbReference>
<dbReference type="InterPro" id="IPR004785">
    <property type="entry name" value="RpiB"/>
</dbReference>
<keyword evidence="4" id="KW-1185">Reference proteome</keyword>
<evidence type="ECO:0000313" key="4">
    <source>
        <dbReference type="Proteomes" id="UP001589789"/>
    </source>
</evidence>
<evidence type="ECO:0000256" key="2">
    <source>
        <dbReference type="ARBA" id="ARBA00023235"/>
    </source>
</evidence>
<comment type="caution">
    <text evidence="3">The sequence shown here is derived from an EMBL/GenBank/DDBJ whole genome shotgun (WGS) entry which is preliminary data.</text>
</comment>
<reference evidence="3 4" key="1">
    <citation type="submission" date="2024-09" db="EMBL/GenBank/DDBJ databases">
        <authorList>
            <person name="Sun Q."/>
            <person name="Mori K."/>
        </authorList>
    </citation>
    <scope>NUCLEOTIDE SEQUENCE [LARGE SCALE GENOMIC DNA]</scope>
    <source>
        <strain evidence="3 4">CCM 7468</strain>
    </source>
</reference>
<dbReference type="EMBL" id="JBHLVZ010000084">
    <property type="protein sequence ID" value="MFC0388575.1"/>
    <property type="molecule type" value="Genomic_DNA"/>
</dbReference>
<dbReference type="PIRSF" id="PIRSF005384">
    <property type="entry name" value="RpiB_LacA_B"/>
    <property type="match status" value="1"/>
</dbReference>
<dbReference type="NCBIfam" id="NF004051">
    <property type="entry name" value="PRK05571.1"/>
    <property type="match status" value="1"/>
</dbReference>
<evidence type="ECO:0000256" key="1">
    <source>
        <dbReference type="ARBA" id="ARBA00008754"/>
    </source>
</evidence>
<sequence length="152" mass="15842">MSAPLTIAVGADHAGVALKSTLRQALEEAGHSVLDMGTQGPESVDYPDFGAAVAEAVQAGRARYGVLVCGTGIGISIAANRLPGIRCALVHDSTGARLSREHNDANVIAFGARMTGVEPALEALRAFLATPYAGGRHDRRVLKLSPDWTRTP</sequence>
<dbReference type="Gene3D" id="3.40.1400.10">
    <property type="entry name" value="Sugar-phosphate isomerase, RpiB/LacA/LacB"/>
    <property type="match status" value="1"/>
</dbReference>
<protein>
    <submittedName>
        <fullName evidence="3">Ribose 5-phosphate isomerase B</fullName>
        <ecNumber evidence="3">5.3.1.6</ecNumber>
    </submittedName>
</protein>
<keyword evidence="2 3" id="KW-0413">Isomerase</keyword>
<dbReference type="InterPro" id="IPR003500">
    <property type="entry name" value="RpiB_LacA_LacB"/>
</dbReference>
<dbReference type="RefSeq" id="WP_377055116.1">
    <property type="nucleotide sequence ID" value="NZ_JBHLVZ010000084.1"/>
</dbReference>
<comment type="similarity">
    <text evidence="1">Belongs to the LacAB/RpiB family.</text>
</comment>
<organism evidence="3 4">
    <name type="scientific">Muricoccus vinaceus</name>
    <dbReference type="NCBI Taxonomy" id="424704"/>
    <lineage>
        <taxon>Bacteria</taxon>
        <taxon>Pseudomonadati</taxon>
        <taxon>Pseudomonadota</taxon>
        <taxon>Alphaproteobacteria</taxon>
        <taxon>Acetobacterales</taxon>
        <taxon>Roseomonadaceae</taxon>
        <taxon>Muricoccus</taxon>
    </lineage>
</organism>
<gene>
    <name evidence="3" type="primary">rpiB</name>
    <name evidence="3" type="ORF">ACFFIC_23970</name>
</gene>
<dbReference type="PANTHER" id="PTHR30345:SF0">
    <property type="entry name" value="DNA DAMAGE-REPAIR_TOLERATION PROTEIN DRT102"/>
    <property type="match status" value="1"/>
</dbReference>
<dbReference type="PANTHER" id="PTHR30345">
    <property type="entry name" value="RIBOSE-5-PHOSPHATE ISOMERASE B"/>
    <property type="match status" value="1"/>
</dbReference>
<dbReference type="NCBIfam" id="TIGR01120">
    <property type="entry name" value="rpiB"/>
    <property type="match status" value="1"/>
</dbReference>
<dbReference type="SUPFAM" id="SSF89623">
    <property type="entry name" value="Ribose/Galactose isomerase RpiB/AlsB"/>
    <property type="match status" value="1"/>
</dbReference>
<proteinExistence type="inferred from homology"/>
<dbReference type="EC" id="5.3.1.6" evidence="3"/>
<dbReference type="NCBIfam" id="TIGR00689">
    <property type="entry name" value="rpiB_lacA_lacB"/>
    <property type="match status" value="1"/>
</dbReference>
<dbReference type="InterPro" id="IPR036569">
    <property type="entry name" value="RpiB_LacA_LacB_sf"/>
</dbReference>